<evidence type="ECO:0000256" key="1">
    <source>
        <dbReference type="SAM" id="MobiDB-lite"/>
    </source>
</evidence>
<dbReference type="AlphaFoldDB" id="A0A4Z2G4T7"/>
<keyword evidence="3" id="KW-1185">Reference proteome</keyword>
<feature type="region of interest" description="Disordered" evidence="1">
    <location>
        <begin position="127"/>
        <end position="169"/>
    </location>
</feature>
<gene>
    <name evidence="2" type="ORF">EYF80_041531</name>
</gene>
<name>A0A4Z2G4T7_9TELE</name>
<proteinExistence type="predicted"/>
<evidence type="ECO:0000313" key="2">
    <source>
        <dbReference type="EMBL" id="TNN48261.1"/>
    </source>
</evidence>
<feature type="region of interest" description="Disordered" evidence="1">
    <location>
        <begin position="1"/>
        <end position="30"/>
    </location>
</feature>
<comment type="caution">
    <text evidence="2">The sequence shown here is derived from an EMBL/GenBank/DDBJ whole genome shotgun (WGS) entry which is preliminary data.</text>
</comment>
<protein>
    <submittedName>
        <fullName evidence="2">Uncharacterized protein</fullName>
    </submittedName>
</protein>
<organism evidence="2 3">
    <name type="scientific">Liparis tanakae</name>
    <name type="common">Tanaka's snailfish</name>
    <dbReference type="NCBI Taxonomy" id="230148"/>
    <lineage>
        <taxon>Eukaryota</taxon>
        <taxon>Metazoa</taxon>
        <taxon>Chordata</taxon>
        <taxon>Craniata</taxon>
        <taxon>Vertebrata</taxon>
        <taxon>Euteleostomi</taxon>
        <taxon>Actinopterygii</taxon>
        <taxon>Neopterygii</taxon>
        <taxon>Teleostei</taxon>
        <taxon>Neoteleostei</taxon>
        <taxon>Acanthomorphata</taxon>
        <taxon>Eupercaria</taxon>
        <taxon>Perciformes</taxon>
        <taxon>Cottioidei</taxon>
        <taxon>Cottales</taxon>
        <taxon>Liparidae</taxon>
        <taxon>Liparis</taxon>
    </lineage>
</organism>
<evidence type="ECO:0000313" key="3">
    <source>
        <dbReference type="Proteomes" id="UP000314294"/>
    </source>
</evidence>
<dbReference type="EMBL" id="SRLO01000704">
    <property type="protein sequence ID" value="TNN48261.1"/>
    <property type="molecule type" value="Genomic_DNA"/>
</dbReference>
<sequence length="183" mass="19929">MQLRDAVKTSAQGEEGAELRPPASSEGELLSQLRAPHSSALTQAAWPVEPGVEPRHGAQRAELALAPQVQGHSEAQGLEGRAQVTHQLRQRRVVAGRVQQHHVPIAYRTWPACDWLCSVCLEPLTSSQRPPAGSFSHSLTSASRRQGEVTFQVRPPAPPCRRPRDSSTVTVTRRCILSSASKK</sequence>
<dbReference type="Proteomes" id="UP000314294">
    <property type="component" value="Unassembled WGS sequence"/>
</dbReference>
<accession>A0A4Z2G4T7</accession>
<feature type="compositionally biased region" description="Polar residues" evidence="1">
    <location>
        <begin position="127"/>
        <end position="144"/>
    </location>
</feature>
<reference evidence="2 3" key="1">
    <citation type="submission" date="2019-03" db="EMBL/GenBank/DDBJ databases">
        <title>First draft genome of Liparis tanakae, snailfish: a comprehensive survey of snailfish specific genes.</title>
        <authorList>
            <person name="Kim W."/>
            <person name="Song I."/>
            <person name="Jeong J.-H."/>
            <person name="Kim D."/>
            <person name="Kim S."/>
            <person name="Ryu S."/>
            <person name="Song J.Y."/>
            <person name="Lee S.K."/>
        </authorList>
    </citation>
    <scope>NUCLEOTIDE SEQUENCE [LARGE SCALE GENOMIC DNA]</scope>
    <source>
        <tissue evidence="2">Muscle</tissue>
    </source>
</reference>